<dbReference type="InterPro" id="IPR003514">
    <property type="entry name" value="Microviridae_protein_F"/>
</dbReference>
<dbReference type="Pfam" id="PF02305">
    <property type="entry name" value="Phage_F"/>
    <property type="match status" value="2"/>
</dbReference>
<keyword evidence="5" id="KW-0946">Virion</keyword>
<evidence type="ECO:0000256" key="4">
    <source>
        <dbReference type="ARBA" id="ARBA00022561"/>
    </source>
</evidence>
<reference evidence="6" key="1">
    <citation type="submission" date="2024-03" db="EMBL/GenBank/DDBJ databases">
        <title>Diverse circular DNA viruses in blood, oral, and fecal samples of captive lemurs.</title>
        <authorList>
            <person name="Paietta E.N."/>
            <person name="Kraberger S."/>
            <person name="Lund M.C."/>
            <person name="Custer J.M."/>
            <person name="Vargas K.M."/>
            <person name="Ehmke E.E."/>
            <person name="Yoder A.D."/>
            <person name="Varsani A."/>
        </authorList>
    </citation>
    <scope>NUCLEOTIDE SEQUENCE</scope>
    <source>
        <strain evidence="6">Duke_21_24</strain>
    </source>
</reference>
<dbReference type="GO" id="GO:0039615">
    <property type="term" value="C:T=1 icosahedral viral capsid"/>
    <property type="evidence" value="ECO:0007669"/>
    <property type="project" value="UniProtKB-KW"/>
</dbReference>
<protein>
    <submittedName>
        <fullName evidence="6">Major capsid protein</fullName>
    </submittedName>
</protein>
<comment type="subcellular location">
    <subcellularLocation>
        <location evidence="1">Virion</location>
    </subcellularLocation>
</comment>
<evidence type="ECO:0000256" key="5">
    <source>
        <dbReference type="ARBA" id="ARBA00022844"/>
    </source>
</evidence>
<dbReference type="Gene3D" id="2.60.169.10">
    <property type="entry name" value="Microviridae F protein"/>
    <property type="match status" value="1"/>
</dbReference>
<dbReference type="EMBL" id="PP511382">
    <property type="protein sequence ID" value="XCD03786.1"/>
    <property type="molecule type" value="Genomic_DNA"/>
</dbReference>
<dbReference type="GO" id="GO:0005198">
    <property type="term" value="F:structural molecule activity"/>
    <property type="evidence" value="ECO:0007669"/>
    <property type="project" value="InterPro"/>
</dbReference>
<dbReference type="InterPro" id="IPR016184">
    <property type="entry name" value="Capsid/spike_ssDNA_virus"/>
</dbReference>
<keyword evidence="4" id="KW-0167">Capsid protein</keyword>
<organism evidence="6">
    <name type="scientific">Dulem virus 265</name>
    <dbReference type="NCBI Taxonomy" id="3145742"/>
    <lineage>
        <taxon>Viruses</taxon>
        <taxon>Monodnaviria</taxon>
        <taxon>Sangervirae</taxon>
        <taxon>Phixviricota</taxon>
        <taxon>Malgrandaviricetes</taxon>
        <taxon>Petitvirales</taxon>
        <taxon>Microviridae</taxon>
        <taxon>Microvirus</taxon>
    </lineage>
</organism>
<dbReference type="InterPro" id="IPR037002">
    <property type="entry name" value="Microviridae_protein_F_sf"/>
</dbReference>
<accession>A0AAU8AW22</accession>
<evidence type="ECO:0000256" key="1">
    <source>
        <dbReference type="ARBA" id="ARBA00004328"/>
    </source>
</evidence>
<evidence type="ECO:0000256" key="3">
    <source>
        <dbReference type="ARBA" id="ARBA00022431"/>
    </source>
</evidence>
<comment type="similarity">
    <text evidence="2">Belongs to the microviridae F protein family.</text>
</comment>
<keyword evidence="3" id="KW-1140">T=1 icosahedral capsid protein</keyword>
<dbReference type="SUPFAM" id="SSF88645">
    <property type="entry name" value="ssDNA viruses"/>
    <property type="match status" value="1"/>
</dbReference>
<sequence>MASSLFSYGDVRNHPHRSGFDLSRRICFTSKAGELLPVYYKLVYPGDKFQIRHQLFTRTQPVNTAAYTRIREYLDWYFVPLRLINKNLPQALMNMQNNPVQASGIGTNKIVTNDIPYCALGSYNEGYSHNIWSLLYYMYHGNSSIGLDTPVLNFFGFNTGTCGAKLAMMLRYGNFVPSNFTSSTADDMSLGLSSDPNFSLQGINTRYSVNILPFAAYQKIYADHFRISQWEQNEPYTYNFDWYSGGPVFQSLTGSAAYAALKDYVSGNNLFTLRYANWPKDLFMGVMPNSQLGDVSVVDIIPSSDRPSNLIGNVVGVNSQDVDLTGQIAMNKVAGSSTGEYNLMPTRQPGSAILKTIISNPSLQASFTVLQLRMAEAVQRYREVAQVADQTARDQIYAHFGVTLSPALSDTCFRVGGSASNIDISEVVNTFLSPGTETEANIKGKGVGSGQGGVNFSSDEYGILMAIYHVVPLLDYVITGQPQELLYTNTVDLPFPEFDSIGMQSLHFGRFFNYKTDAFAADPTGSVMGYTPRFIDLKTDYDEVYGAFRSTLKSWVAPLDPEYLSRWVTSTISPGESTPTYSLNYGFFKVNPSVLDSIFKVAADSSMDTDQFLSSLYLDVKAVRNFDYDGMPY</sequence>
<evidence type="ECO:0000256" key="2">
    <source>
        <dbReference type="ARBA" id="ARBA00009963"/>
    </source>
</evidence>
<proteinExistence type="inferred from homology"/>
<name>A0AAU8AW22_9VIRU</name>
<evidence type="ECO:0000313" key="6">
    <source>
        <dbReference type="EMBL" id="XCD03786.1"/>
    </source>
</evidence>